<keyword evidence="9 11" id="KW-0456">Lyase</keyword>
<keyword evidence="5 11" id="KW-0004">4Fe-4S</keyword>
<comment type="caution">
    <text evidence="15">The sequence shown here is derived from an EMBL/GenBank/DDBJ whole genome shotgun (WGS) entry which is preliminary data.</text>
</comment>
<feature type="compositionally biased region" description="Basic and acidic residues" evidence="12">
    <location>
        <begin position="1"/>
        <end position="13"/>
    </location>
</feature>
<dbReference type="InterPro" id="IPR005130">
    <property type="entry name" value="Ser_deHydtase-like_asu"/>
</dbReference>
<evidence type="ECO:0000256" key="4">
    <source>
        <dbReference type="ARBA" id="ARBA00022432"/>
    </source>
</evidence>
<dbReference type="InterPro" id="IPR051318">
    <property type="entry name" value="Fe-S_L-Ser"/>
</dbReference>
<evidence type="ECO:0000313" key="16">
    <source>
        <dbReference type="Proteomes" id="UP000574769"/>
    </source>
</evidence>
<dbReference type="GO" id="GO:0006094">
    <property type="term" value="P:gluconeogenesis"/>
    <property type="evidence" value="ECO:0007669"/>
    <property type="project" value="UniProtKB-KW"/>
</dbReference>
<dbReference type="AlphaFoldDB" id="A0A7W7AGN0"/>
<dbReference type="SUPFAM" id="SSF143548">
    <property type="entry name" value="Serine metabolism enzymes domain"/>
    <property type="match status" value="1"/>
</dbReference>
<dbReference type="GO" id="GO:0051539">
    <property type="term" value="F:4 iron, 4 sulfur cluster binding"/>
    <property type="evidence" value="ECO:0007669"/>
    <property type="project" value="UniProtKB-UniRule"/>
</dbReference>
<evidence type="ECO:0000256" key="7">
    <source>
        <dbReference type="ARBA" id="ARBA00023004"/>
    </source>
</evidence>
<evidence type="ECO:0000256" key="8">
    <source>
        <dbReference type="ARBA" id="ARBA00023014"/>
    </source>
</evidence>
<dbReference type="PANTHER" id="PTHR30182:SF1">
    <property type="entry name" value="L-SERINE DEHYDRATASE 1"/>
    <property type="match status" value="1"/>
</dbReference>
<dbReference type="GO" id="GO:0009063">
    <property type="term" value="P:amino acid catabolic process"/>
    <property type="evidence" value="ECO:0007669"/>
    <property type="project" value="UniProtKB-ARBA"/>
</dbReference>
<keyword evidence="16" id="KW-1185">Reference proteome</keyword>
<sequence length="479" mass="49658">MEGRPDRREDAMHADVTPATPVTPLDRDVHRPISVAELFTIGIGPSSSHTVGPMRAGFDFAQRALGRDSPPVGVTCDLYGSLALTGRGHATDTATVLGLAGWEPERIDPDDAPTILAAIDRDARLTLGGTLPIGFAAGDIVFHPREFLPEHPNGMTFTATLTDGTAYAETYFSIGGGAILRKGAGITAINIAVRHPFSSGADLLAIGDATGLAIADIVRANEEAWRSPGETDAFLDAVRRAMSACIDRGIAQDGVLPGGLKVRRRARALSAGLSGERPGGNPAEVFEWVSLWALAVNEENAAGGRVVTAPTNGAAGVLPAVLRFYETLIAGANAEGARTFLLTAAAIGMLYKKRASISAAEMGCQGEVGVACSMAAGALAAVLGGSNRQIENAAEIGMEHNLGLTCDPIGGLVQIPCIERNTMGAVKAINAAYLALRGDGSHIVSLDAVIETMRQTGADMRSQYKETSLGGLAVNVVEC</sequence>
<evidence type="ECO:0000256" key="3">
    <source>
        <dbReference type="ARBA" id="ARBA00008636"/>
    </source>
</evidence>
<keyword evidence="7 11" id="KW-0408">Iron</keyword>
<reference evidence="15 16" key="1">
    <citation type="submission" date="2020-08" db="EMBL/GenBank/DDBJ databases">
        <title>Genomic Encyclopedia of Type Strains, Phase IV (KMG-IV): sequencing the most valuable type-strain genomes for metagenomic binning, comparative biology and taxonomic classification.</title>
        <authorList>
            <person name="Goeker M."/>
        </authorList>
    </citation>
    <scope>NUCLEOTIDE SEQUENCE [LARGE SCALE GENOMIC DNA]</scope>
    <source>
        <strain evidence="15 16">DSM 15867</strain>
    </source>
</reference>
<evidence type="ECO:0000256" key="10">
    <source>
        <dbReference type="ARBA" id="ARBA00049406"/>
    </source>
</evidence>
<evidence type="ECO:0000256" key="2">
    <source>
        <dbReference type="ARBA" id="ARBA00004742"/>
    </source>
</evidence>
<dbReference type="GO" id="GO:0046872">
    <property type="term" value="F:metal ion binding"/>
    <property type="evidence" value="ECO:0007669"/>
    <property type="project" value="UniProtKB-KW"/>
</dbReference>
<evidence type="ECO:0000256" key="5">
    <source>
        <dbReference type="ARBA" id="ARBA00022485"/>
    </source>
</evidence>
<evidence type="ECO:0000313" key="15">
    <source>
        <dbReference type="EMBL" id="MBB4615915.1"/>
    </source>
</evidence>
<dbReference type="InterPro" id="IPR029009">
    <property type="entry name" value="ASB_dom_sf"/>
</dbReference>
<organism evidence="15 16">
    <name type="scientific">Sphingomonas abaci</name>
    <dbReference type="NCBI Taxonomy" id="237611"/>
    <lineage>
        <taxon>Bacteria</taxon>
        <taxon>Pseudomonadati</taxon>
        <taxon>Pseudomonadota</taxon>
        <taxon>Alphaproteobacteria</taxon>
        <taxon>Sphingomonadales</taxon>
        <taxon>Sphingomonadaceae</taxon>
        <taxon>Sphingomonas</taxon>
    </lineage>
</organism>
<keyword evidence="6 11" id="KW-0479">Metal-binding</keyword>
<dbReference type="EMBL" id="JACHNY010000001">
    <property type="protein sequence ID" value="MBB4615915.1"/>
    <property type="molecule type" value="Genomic_DNA"/>
</dbReference>
<evidence type="ECO:0000259" key="13">
    <source>
        <dbReference type="Pfam" id="PF03313"/>
    </source>
</evidence>
<dbReference type="FunFam" id="3.30.1330.90:FF:000001">
    <property type="entry name" value="L-serine ammonia-lyase 1"/>
    <property type="match status" value="1"/>
</dbReference>
<dbReference type="InterPro" id="IPR004644">
    <property type="entry name" value="Fe-S_L-Ser_mono"/>
</dbReference>
<protein>
    <recommendedName>
        <fullName evidence="11">L-serine dehydratase</fullName>
        <ecNumber evidence="11">4.3.1.17</ecNumber>
    </recommendedName>
</protein>
<evidence type="ECO:0000256" key="1">
    <source>
        <dbReference type="ARBA" id="ARBA00001966"/>
    </source>
</evidence>
<keyword evidence="4 11" id="KW-0312">Gluconeogenesis</keyword>
<evidence type="ECO:0000256" key="11">
    <source>
        <dbReference type="RuleBase" id="RU366059"/>
    </source>
</evidence>
<evidence type="ECO:0000256" key="6">
    <source>
        <dbReference type="ARBA" id="ARBA00022723"/>
    </source>
</evidence>
<dbReference type="Pfam" id="PF03315">
    <property type="entry name" value="SDH_beta"/>
    <property type="match status" value="1"/>
</dbReference>
<evidence type="ECO:0000256" key="9">
    <source>
        <dbReference type="ARBA" id="ARBA00023239"/>
    </source>
</evidence>
<dbReference type="PANTHER" id="PTHR30182">
    <property type="entry name" value="L-SERINE DEHYDRATASE"/>
    <property type="match status" value="1"/>
</dbReference>
<dbReference type="Pfam" id="PF03313">
    <property type="entry name" value="SDH_alpha"/>
    <property type="match status" value="1"/>
</dbReference>
<evidence type="ECO:0000256" key="12">
    <source>
        <dbReference type="SAM" id="MobiDB-lite"/>
    </source>
</evidence>
<dbReference type="GO" id="GO:0003941">
    <property type="term" value="F:L-serine ammonia-lyase activity"/>
    <property type="evidence" value="ECO:0007669"/>
    <property type="project" value="UniProtKB-UniRule"/>
</dbReference>
<comment type="pathway">
    <text evidence="2">Carbohydrate biosynthesis; gluconeogenesis.</text>
</comment>
<feature type="domain" description="Serine dehydratase-like alpha subunit" evidence="13">
    <location>
        <begin position="210"/>
        <end position="473"/>
    </location>
</feature>
<comment type="cofactor">
    <cofactor evidence="1 11">
        <name>[4Fe-4S] cluster</name>
        <dbReference type="ChEBI" id="CHEBI:49883"/>
    </cofactor>
</comment>
<evidence type="ECO:0000259" key="14">
    <source>
        <dbReference type="Pfam" id="PF03315"/>
    </source>
</evidence>
<feature type="domain" description="Serine dehydratase beta chain" evidence="14">
    <location>
        <begin position="34"/>
        <end position="182"/>
    </location>
</feature>
<comment type="catalytic activity">
    <reaction evidence="10 11">
        <text>L-serine = pyruvate + NH4(+)</text>
        <dbReference type="Rhea" id="RHEA:19169"/>
        <dbReference type="ChEBI" id="CHEBI:15361"/>
        <dbReference type="ChEBI" id="CHEBI:28938"/>
        <dbReference type="ChEBI" id="CHEBI:33384"/>
        <dbReference type="EC" id="4.3.1.17"/>
    </reaction>
</comment>
<keyword evidence="8 11" id="KW-0411">Iron-sulfur</keyword>
<comment type="similarity">
    <text evidence="3 11">Belongs to the iron-sulfur dependent L-serine dehydratase family.</text>
</comment>
<dbReference type="InterPro" id="IPR005131">
    <property type="entry name" value="Ser_deHydtase_bsu"/>
</dbReference>
<gene>
    <name evidence="15" type="ORF">GGQ96_000021</name>
</gene>
<dbReference type="Proteomes" id="UP000574769">
    <property type="component" value="Unassembled WGS sequence"/>
</dbReference>
<dbReference type="NCBIfam" id="TIGR00720">
    <property type="entry name" value="sda_mono"/>
    <property type="match status" value="1"/>
</dbReference>
<accession>A0A7W7AGN0</accession>
<dbReference type="Gene3D" id="3.30.1330.90">
    <property type="entry name" value="D-3-phosphoglycerate dehydrogenase, domain 3"/>
    <property type="match status" value="1"/>
</dbReference>
<proteinExistence type="inferred from homology"/>
<feature type="region of interest" description="Disordered" evidence="12">
    <location>
        <begin position="1"/>
        <end position="26"/>
    </location>
</feature>
<name>A0A7W7AGN0_9SPHN</name>
<dbReference type="EC" id="4.3.1.17" evidence="11"/>